<keyword evidence="1" id="KW-1133">Transmembrane helix</keyword>
<sequence length="312" mass="34413">MKKRTKIIIGICITILIIITGVIGYAGNYFYTLAIDSTSDKSVVFGSSENDSVAEKAKSEAEAAFMKHGKDRWLTNQDGYRLHAYEASQNANKWLIAVHGYMGQGRDMLASGNRFYDMGYNVLVPDLRSHGQSEGTAIGMGAWDSDDIVEWINEIIKDNPKAEIALYGVSMGASTVMMTTGHNLPENVKVAIEDCGYTSAWDEFSYQLDDLFGLPSFPALDAANIVTMIRGGYNLKDADALEAVKKSKTPTLFIHGDADDFVPTSMVYPLYDAAVCEKDILIIKGAGHGKSKEVDPKTYWDKIDSFIETYMK</sequence>
<name>A0A7G9GRF3_9FIRM</name>
<feature type="transmembrane region" description="Helical" evidence="1">
    <location>
        <begin position="7"/>
        <end position="31"/>
    </location>
</feature>
<dbReference type="InterPro" id="IPR052920">
    <property type="entry name" value="DNA-binding_regulatory"/>
</dbReference>
<organism evidence="3 4">
    <name type="scientific">[Eubacterium] hominis</name>
    <dbReference type="NCBI Taxonomy" id="2764325"/>
    <lineage>
        <taxon>Bacteria</taxon>
        <taxon>Bacillati</taxon>
        <taxon>Bacillota</taxon>
        <taxon>Erysipelotrichia</taxon>
        <taxon>Erysipelotrichales</taxon>
        <taxon>Erysipelotrichaceae</taxon>
        <taxon>Amedibacillus</taxon>
    </lineage>
</organism>
<dbReference type="EMBL" id="CP060636">
    <property type="protein sequence ID" value="QNM13385.1"/>
    <property type="molecule type" value="Genomic_DNA"/>
</dbReference>
<dbReference type="Gene3D" id="3.40.50.1820">
    <property type="entry name" value="alpha/beta hydrolase"/>
    <property type="match status" value="1"/>
</dbReference>
<proteinExistence type="predicted"/>
<evidence type="ECO:0000256" key="1">
    <source>
        <dbReference type="SAM" id="Phobius"/>
    </source>
</evidence>
<dbReference type="GO" id="GO:0016787">
    <property type="term" value="F:hydrolase activity"/>
    <property type="evidence" value="ECO:0007669"/>
    <property type="project" value="UniProtKB-KW"/>
</dbReference>
<feature type="domain" description="Serine aminopeptidase S33" evidence="2">
    <location>
        <begin position="91"/>
        <end position="190"/>
    </location>
</feature>
<evidence type="ECO:0000259" key="2">
    <source>
        <dbReference type="Pfam" id="PF12146"/>
    </source>
</evidence>
<dbReference type="SUPFAM" id="SSF53474">
    <property type="entry name" value="alpha/beta-Hydrolases"/>
    <property type="match status" value="1"/>
</dbReference>
<dbReference type="Pfam" id="PF12146">
    <property type="entry name" value="Hydrolase_4"/>
    <property type="match status" value="1"/>
</dbReference>
<protein>
    <submittedName>
        <fullName evidence="3">Alpha/beta hydrolase</fullName>
    </submittedName>
</protein>
<keyword evidence="1" id="KW-0472">Membrane</keyword>
<keyword evidence="1" id="KW-0812">Transmembrane</keyword>
<dbReference type="AlphaFoldDB" id="A0A7G9GRF3"/>
<evidence type="ECO:0000313" key="4">
    <source>
        <dbReference type="Proteomes" id="UP000515856"/>
    </source>
</evidence>
<dbReference type="KEGG" id="ehn:H9Q80_05385"/>
<dbReference type="PANTHER" id="PTHR43358">
    <property type="entry name" value="ALPHA/BETA-HYDROLASE"/>
    <property type="match status" value="1"/>
</dbReference>
<dbReference type="InterPro" id="IPR022742">
    <property type="entry name" value="Hydrolase_4"/>
</dbReference>
<dbReference type="InterPro" id="IPR029058">
    <property type="entry name" value="AB_hydrolase_fold"/>
</dbReference>
<accession>A0A7G9GRF3</accession>
<dbReference type="RefSeq" id="WP_117536535.1">
    <property type="nucleotide sequence ID" value="NZ_CP060636.1"/>
</dbReference>
<dbReference type="PANTHER" id="PTHR43358:SF4">
    <property type="entry name" value="ALPHA_BETA HYDROLASE FOLD-1 DOMAIN-CONTAINING PROTEIN"/>
    <property type="match status" value="1"/>
</dbReference>
<reference evidence="3 4" key="1">
    <citation type="submission" date="2020-08" db="EMBL/GenBank/DDBJ databases">
        <authorList>
            <person name="Liu C."/>
            <person name="Sun Q."/>
        </authorList>
    </citation>
    <scope>NUCLEOTIDE SEQUENCE [LARGE SCALE GENOMIC DNA]</scope>
    <source>
        <strain evidence="3 4">NSJ-61</strain>
    </source>
</reference>
<dbReference type="Proteomes" id="UP000515856">
    <property type="component" value="Chromosome"/>
</dbReference>
<keyword evidence="3" id="KW-0378">Hydrolase</keyword>
<keyword evidence="4" id="KW-1185">Reference proteome</keyword>
<gene>
    <name evidence="3" type="ORF">H9Q80_05385</name>
</gene>
<evidence type="ECO:0000313" key="3">
    <source>
        <dbReference type="EMBL" id="QNM13385.1"/>
    </source>
</evidence>